<sequence length="236" mass="27005">MNGLIRNNQSFELKVLDCDINDNYIVYILAIATIISIMLLFIFLLVNRIRIEKKAKHELEILSINLLQSNVRNNNNDDNGNGSSPSFIQNLDPNIPIHEQIELIRYDHRWEIQLDNIDFDYQTLLGQGAFGKVYKAVAYGLCHSRHRTLAYNMMINHDDDDGDGGTIVAVKMLKNMATMEQLKALTSELKVLNFIGHHLNIVNLLGACTSRLIKGELYVLMEYCHYGNLQHFLQAN</sequence>
<dbReference type="InterPro" id="IPR001245">
    <property type="entry name" value="Ser-Thr/Tyr_kinase_cat_dom"/>
</dbReference>
<dbReference type="SUPFAM" id="SSF56112">
    <property type="entry name" value="Protein kinase-like (PK-like)"/>
    <property type="match status" value="1"/>
</dbReference>
<dbReference type="Gene3D" id="3.30.200.20">
    <property type="entry name" value="Phosphorylase Kinase, domain 1"/>
    <property type="match status" value="1"/>
</dbReference>
<dbReference type="PANTHER" id="PTHR24416:SF611">
    <property type="entry name" value="TYROSINE-PROTEIN KINASE TRANSMEMBRANE RECEPTOR ROR"/>
    <property type="match status" value="1"/>
</dbReference>
<dbReference type="InterPro" id="IPR050122">
    <property type="entry name" value="RTK"/>
</dbReference>
<dbReference type="GO" id="GO:0043235">
    <property type="term" value="C:receptor complex"/>
    <property type="evidence" value="ECO:0007669"/>
    <property type="project" value="TreeGrafter"/>
</dbReference>
<proteinExistence type="predicted"/>
<dbReference type="PROSITE" id="PS00240">
    <property type="entry name" value="RECEPTOR_TYR_KIN_III"/>
    <property type="match status" value="1"/>
</dbReference>
<evidence type="ECO:0000259" key="9">
    <source>
        <dbReference type="PROSITE" id="PS50011"/>
    </source>
</evidence>
<accession>A0A1Y3BU34</accession>
<dbReference type="GO" id="GO:0005886">
    <property type="term" value="C:plasma membrane"/>
    <property type="evidence" value="ECO:0007669"/>
    <property type="project" value="TreeGrafter"/>
</dbReference>
<evidence type="ECO:0000256" key="2">
    <source>
        <dbReference type="ARBA" id="ARBA00022553"/>
    </source>
</evidence>
<gene>
    <name evidence="10" type="ORF">BLA29_009225</name>
</gene>
<keyword evidence="2" id="KW-0597">Phosphoprotein</keyword>
<keyword evidence="8" id="KW-1133">Transmembrane helix</keyword>
<evidence type="ECO:0000313" key="11">
    <source>
        <dbReference type="Proteomes" id="UP000194236"/>
    </source>
</evidence>
<dbReference type="GO" id="GO:0007169">
    <property type="term" value="P:cell surface receptor protein tyrosine kinase signaling pathway"/>
    <property type="evidence" value="ECO:0007669"/>
    <property type="project" value="InterPro"/>
</dbReference>
<dbReference type="Proteomes" id="UP000194236">
    <property type="component" value="Unassembled WGS sequence"/>
</dbReference>
<evidence type="ECO:0000313" key="10">
    <source>
        <dbReference type="EMBL" id="OTF83587.1"/>
    </source>
</evidence>
<evidence type="ECO:0000256" key="5">
    <source>
        <dbReference type="ARBA" id="ARBA00022777"/>
    </source>
</evidence>
<feature type="non-terminal residue" evidence="10">
    <location>
        <position position="236"/>
    </location>
</feature>
<dbReference type="AlphaFoldDB" id="A0A1Y3BU34"/>
<dbReference type="InterPro" id="IPR000719">
    <property type="entry name" value="Prot_kinase_dom"/>
</dbReference>
<reference evidence="10 11" key="1">
    <citation type="submission" date="2017-03" db="EMBL/GenBank/DDBJ databases">
        <title>Genome Survey of Euroglyphus maynei.</title>
        <authorList>
            <person name="Arlian L.G."/>
            <person name="Morgan M.S."/>
            <person name="Rider S.D."/>
        </authorList>
    </citation>
    <scope>NUCLEOTIDE SEQUENCE [LARGE SCALE GENOMIC DNA]</scope>
    <source>
        <strain evidence="10">Arlian Lab</strain>
        <tissue evidence="10">Whole body</tissue>
    </source>
</reference>
<dbReference type="InterPro" id="IPR011009">
    <property type="entry name" value="Kinase-like_dom_sf"/>
</dbReference>
<dbReference type="Pfam" id="PF07714">
    <property type="entry name" value="PK_Tyr_Ser-Thr"/>
    <property type="match status" value="1"/>
</dbReference>
<keyword evidence="8" id="KW-0812">Transmembrane</keyword>
<dbReference type="EC" id="2.7.10.1" evidence="1"/>
<dbReference type="PROSITE" id="PS50011">
    <property type="entry name" value="PROTEIN_KINASE_DOM"/>
    <property type="match status" value="1"/>
</dbReference>
<dbReference type="OrthoDB" id="535945at2759"/>
<keyword evidence="11" id="KW-1185">Reference proteome</keyword>
<dbReference type="EMBL" id="MUJZ01003037">
    <property type="protein sequence ID" value="OTF83587.1"/>
    <property type="molecule type" value="Genomic_DNA"/>
</dbReference>
<keyword evidence="4" id="KW-0547">Nucleotide-binding</keyword>
<dbReference type="PANTHER" id="PTHR24416">
    <property type="entry name" value="TYROSINE-PROTEIN KINASE RECEPTOR"/>
    <property type="match status" value="1"/>
</dbReference>
<keyword evidence="8" id="KW-0472">Membrane</keyword>
<keyword evidence="6" id="KW-0067">ATP-binding</keyword>
<name>A0A1Y3BU34_EURMA</name>
<evidence type="ECO:0000256" key="7">
    <source>
        <dbReference type="ARBA" id="ARBA00023137"/>
    </source>
</evidence>
<evidence type="ECO:0000256" key="6">
    <source>
        <dbReference type="ARBA" id="ARBA00022840"/>
    </source>
</evidence>
<keyword evidence="3" id="KW-0808">Transferase</keyword>
<evidence type="ECO:0000256" key="4">
    <source>
        <dbReference type="ARBA" id="ARBA00022741"/>
    </source>
</evidence>
<protein>
    <recommendedName>
        <fullName evidence="1">receptor protein-tyrosine kinase</fullName>
        <ecNumber evidence="1">2.7.10.1</ecNumber>
    </recommendedName>
</protein>
<comment type="caution">
    <text evidence="10">The sequence shown here is derived from an EMBL/GenBank/DDBJ whole genome shotgun (WGS) entry which is preliminary data.</text>
</comment>
<dbReference type="GO" id="GO:0004714">
    <property type="term" value="F:transmembrane receptor protein tyrosine kinase activity"/>
    <property type="evidence" value="ECO:0007669"/>
    <property type="project" value="UniProtKB-EC"/>
</dbReference>
<dbReference type="InterPro" id="IPR001824">
    <property type="entry name" value="Tyr_kinase_rcpt_3_CS"/>
</dbReference>
<evidence type="ECO:0000256" key="8">
    <source>
        <dbReference type="SAM" id="Phobius"/>
    </source>
</evidence>
<feature type="transmembrane region" description="Helical" evidence="8">
    <location>
        <begin position="24"/>
        <end position="46"/>
    </location>
</feature>
<feature type="domain" description="Protein kinase" evidence="9">
    <location>
        <begin position="119"/>
        <end position="236"/>
    </location>
</feature>
<keyword evidence="5 10" id="KW-0418">Kinase</keyword>
<dbReference type="GO" id="GO:0005524">
    <property type="term" value="F:ATP binding"/>
    <property type="evidence" value="ECO:0007669"/>
    <property type="project" value="UniProtKB-KW"/>
</dbReference>
<evidence type="ECO:0000256" key="1">
    <source>
        <dbReference type="ARBA" id="ARBA00011902"/>
    </source>
</evidence>
<organism evidence="10 11">
    <name type="scientific">Euroglyphus maynei</name>
    <name type="common">Mayne's house dust mite</name>
    <dbReference type="NCBI Taxonomy" id="6958"/>
    <lineage>
        <taxon>Eukaryota</taxon>
        <taxon>Metazoa</taxon>
        <taxon>Ecdysozoa</taxon>
        <taxon>Arthropoda</taxon>
        <taxon>Chelicerata</taxon>
        <taxon>Arachnida</taxon>
        <taxon>Acari</taxon>
        <taxon>Acariformes</taxon>
        <taxon>Sarcoptiformes</taxon>
        <taxon>Astigmata</taxon>
        <taxon>Psoroptidia</taxon>
        <taxon>Analgoidea</taxon>
        <taxon>Pyroglyphidae</taxon>
        <taxon>Pyroglyphinae</taxon>
        <taxon>Euroglyphus</taxon>
    </lineage>
</organism>
<keyword evidence="7" id="KW-0829">Tyrosine-protein kinase</keyword>
<evidence type="ECO:0000256" key="3">
    <source>
        <dbReference type="ARBA" id="ARBA00022679"/>
    </source>
</evidence>